<dbReference type="GO" id="GO:0005802">
    <property type="term" value="C:trans-Golgi network"/>
    <property type="evidence" value="ECO:0007669"/>
    <property type="project" value="TreeGrafter"/>
</dbReference>
<gene>
    <name evidence="2" type="ORF">SAMEA4029009_CIC11G00000003442</name>
</gene>
<evidence type="ECO:0000313" key="2">
    <source>
        <dbReference type="EMBL" id="SGZ52149.1"/>
    </source>
</evidence>
<feature type="domain" description="Trafficking protein particle complex II-specific subunit 65 IgD3" evidence="1">
    <location>
        <begin position="508"/>
        <end position="673"/>
    </location>
</feature>
<dbReference type="InterPro" id="IPR055420">
    <property type="entry name" value="IgD3_Trs65"/>
</dbReference>
<dbReference type="GO" id="GO:1990071">
    <property type="term" value="C:TRAPPII protein complex"/>
    <property type="evidence" value="ECO:0007669"/>
    <property type="project" value="InterPro"/>
</dbReference>
<dbReference type="Pfam" id="PF12735">
    <property type="entry name" value="IgD3_Trs65"/>
    <property type="match status" value="1"/>
</dbReference>
<dbReference type="AlphaFoldDB" id="A0A1L0G6I6"/>
<dbReference type="PANTHER" id="PTHR28159">
    <property type="entry name" value="TRAFFICKING PROTEIN PARTICLE COMPLEX II-SPECIFIC SUBUNIT 65"/>
    <property type="match status" value="1"/>
</dbReference>
<name>A0A1L0G6I6_9ASCO</name>
<dbReference type="Proteomes" id="UP000182259">
    <property type="component" value="Chromosome II"/>
</dbReference>
<evidence type="ECO:0000259" key="1">
    <source>
        <dbReference type="Pfam" id="PF12735"/>
    </source>
</evidence>
<protein>
    <submittedName>
        <fullName evidence="2">CIC11C00000003442</fullName>
    </submittedName>
</protein>
<dbReference type="PANTHER" id="PTHR28159:SF1">
    <property type="entry name" value="TRAFFICKING PROTEIN PARTICLE COMPLEX II-SPECIFIC SUBUNIT 65"/>
    <property type="match status" value="1"/>
</dbReference>
<dbReference type="InterPro" id="IPR024662">
    <property type="entry name" value="Trs65"/>
</dbReference>
<organism evidence="2 3">
    <name type="scientific">Sungouiella intermedia</name>
    <dbReference type="NCBI Taxonomy" id="45354"/>
    <lineage>
        <taxon>Eukaryota</taxon>
        <taxon>Fungi</taxon>
        <taxon>Dikarya</taxon>
        <taxon>Ascomycota</taxon>
        <taxon>Saccharomycotina</taxon>
        <taxon>Pichiomycetes</taxon>
        <taxon>Metschnikowiaceae</taxon>
        <taxon>Sungouiella</taxon>
    </lineage>
</organism>
<evidence type="ECO:0000313" key="3">
    <source>
        <dbReference type="Proteomes" id="UP000182259"/>
    </source>
</evidence>
<proteinExistence type="predicted"/>
<reference evidence="2 3" key="1">
    <citation type="submission" date="2016-10" db="EMBL/GenBank/DDBJ databases">
        <authorList>
            <person name="de Groot N.N."/>
        </authorList>
    </citation>
    <scope>NUCLEOTIDE SEQUENCE [LARGE SCALE GENOMIC DNA]</scope>
    <source>
        <strain evidence="2 3">PYCC 4715</strain>
    </source>
</reference>
<dbReference type="GO" id="GO:0006891">
    <property type="term" value="P:intra-Golgi vesicle-mediated transport"/>
    <property type="evidence" value="ECO:0007669"/>
    <property type="project" value="InterPro"/>
</dbReference>
<dbReference type="EMBL" id="LT635765">
    <property type="protein sequence ID" value="SGZ52149.1"/>
    <property type="molecule type" value="Genomic_DNA"/>
</dbReference>
<sequence>MGITIFVPENTSPLIERFDQNDCSGLFGKLSAWPVRSMLFYEELVVGFIVHTNHISESDPPQTVYLELKSNSEAYPLANGGLRISYNATNDDTPPKTLEVLSAVVQNPITCEEDIDGTASSVTIWKFEVPVGYPKHDMAGPITLHASLVNPHLQVPAHEGIDDVNLRSSLPTQSANLFEGLNFHISEDPSQSFLFSQRLVALEPQHGQVDVPEPLGDRTHEELELASPDDSTSLSIALSIPLAVKLRSTKPGGRNDILLSTLSIEASSELLNLFTEDKDSCYINILGLEVKFRSGEITELGHLSFPRRCHINDVVNITYKLINNDYLDSQMKNATGAPLNTARPLSVNLRIRIEMYDNFTEEYVSASNEISTLWSPLLEFGILAPPISAAMKTFNNASNFQVQSQFNSLATVVKHNGNLPRKTAMAHNVTGVHKSKALPTPSILSPSVSHSLASSGLAFPSSPLIRNIPPSSSSPLLSLARGQGMSKKNQKSMLTLPTISSSVTVNLSSNMTFAFTGLFLTFKGDLSIELGKIVTWKIQAINQAGRTLNLSLIVKNPRRRHPIYLQNDSSSGAALGNVSSTNMVCPDDSTDSSLHIYNKLQLYSQYNLLKLGRGGVVLLTNDVRLGPIEPNQVVETEIQLIGIAKGIFNLDGLRVVDLNNGDGIDFGRLVEVFVM</sequence>
<accession>A0A1L0G6I6</accession>